<protein>
    <submittedName>
        <fullName evidence="1">Uncharacterized protein</fullName>
    </submittedName>
</protein>
<name>A0A0A8YZJ4_ARUDO</name>
<reference evidence="1" key="2">
    <citation type="journal article" date="2015" name="Data Brief">
        <title>Shoot transcriptome of the giant reed, Arundo donax.</title>
        <authorList>
            <person name="Barrero R.A."/>
            <person name="Guerrero F.D."/>
            <person name="Moolhuijzen P."/>
            <person name="Goolsby J.A."/>
            <person name="Tidwell J."/>
            <person name="Bellgard S.E."/>
            <person name="Bellgard M.I."/>
        </authorList>
    </citation>
    <scope>NUCLEOTIDE SEQUENCE</scope>
    <source>
        <tissue evidence="1">Shoot tissue taken approximately 20 cm above the soil surface</tissue>
    </source>
</reference>
<reference evidence="1" key="1">
    <citation type="submission" date="2014-09" db="EMBL/GenBank/DDBJ databases">
        <authorList>
            <person name="Magalhaes I.L.F."/>
            <person name="Oliveira U."/>
            <person name="Santos F.R."/>
            <person name="Vidigal T.H.D.A."/>
            <person name="Brescovit A.D."/>
            <person name="Santos A.J."/>
        </authorList>
    </citation>
    <scope>NUCLEOTIDE SEQUENCE</scope>
    <source>
        <tissue evidence="1">Shoot tissue taken approximately 20 cm above the soil surface</tissue>
    </source>
</reference>
<dbReference type="EMBL" id="GBRH01265341">
    <property type="protein sequence ID" value="JAD32554.1"/>
    <property type="molecule type" value="Transcribed_RNA"/>
</dbReference>
<dbReference type="AlphaFoldDB" id="A0A0A8YZJ4"/>
<proteinExistence type="predicted"/>
<sequence>MAKKRKVMRKMAVAALKMVRMCKRRYIPSSRPAATKRQAR</sequence>
<evidence type="ECO:0000313" key="1">
    <source>
        <dbReference type="EMBL" id="JAD32554.1"/>
    </source>
</evidence>
<accession>A0A0A8YZJ4</accession>
<organism evidence="1">
    <name type="scientific">Arundo donax</name>
    <name type="common">Giant reed</name>
    <name type="synonym">Donax arundinaceus</name>
    <dbReference type="NCBI Taxonomy" id="35708"/>
    <lineage>
        <taxon>Eukaryota</taxon>
        <taxon>Viridiplantae</taxon>
        <taxon>Streptophyta</taxon>
        <taxon>Embryophyta</taxon>
        <taxon>Tracheophyta</taxon>
        <taxon>Spermatophyta</taxon>
        <taxon>Magnoliopsida</taxon>
        <taxon>Liliopsida</taxon>
        <taxon>Poales</taxon>
        <taxon>Poaceae</taxon>
        <taxon>PACMAD clade</taxon>
        <taxon>Arundinoideae</taxon>
        <taxon>Arundineae</taxon>
        <taxon>Arundo</taxon>
    </lineage>
</organism>